<comment type="similarity">
    <text evidence="9">Belongs to the gmhB family.</text>
</comment>
<keyword evidence="6 9" id="KW-0378">Hydrolase</keyword>
<dbReference type="AlphaFoldDB" id="A0A0A1ZU29"/>
<dbReference type="PIRSF" id="PIRSF004682">
    <property type="entry name" value="GmhB"/>
    <property type="match status" value="1"/>
</dbReference>
<evidence type="ECO:0000256" key="3">
    <source>
        <dbReference type="ARBA" id="ARBA00011245"/>
    </source>
</evidence>
<keyword evidence="12" id="KW-0862">Zinc</keyword>
<dbReference type="Pfam" id="PF08645">
    <property type="entry name" value="PNK3P"/>
    <property type="match status" value="1"/>
</dbReference>
<comment type="cofactor">
    <cofactor evidence="12">
        <name>Zn(2+)</name>
        <dbReference type="ChEBI" id="CHEBI:29105"/>
    </cofactor>
</comment>
<evidence type="ECO:0000256" key="8">
    <source>
        <dbReference type="ARBA" id="ARBA00031828"/>
    </source>
</evidence>
<dbReference type="Gene3D" id="3.40.50.1000">
    <property type="entry name" value="HAD superfamily/HAD-like"/>
    <property type="match status" value="1"/>
</dbReference>
<accession>A0A0A1ZU29</accession>
<comment type="caution">
    <text evidence="13">The sequence shown here is derived from an EMBL/GenBank/DDBJ whole genome shotgun (WGS) entry which is preliminary data.</text>
</comment>
<comment type="subcellular location">
    <subcellularLocation>
        <location evidence="2 9">Cytoplasm</location>
    </subcellularLocation>
</comment>
<keyword evidence="7 9" id="KW-0119">Carbohydrate metabolism</keyword>
<evidence type="ECO:0000256" key="6">
    <source>
        <dbReference type="ARBA" id="ARBA00022801"/>
    </source>
</evidence>
<dbReference type="NCBIfam" id="TIGR01662">
    <property type="entry name" value="HAD-SF-IIIA"/>
    <property type="match status" value="1"/>
</dbReference>
<feature type="active site" description="Proton donor" evidence="10">
    <location>
        <position position="9"/>
    </location>
</feature>
<evidence type="ECO:0000256" key="4">
    <source>
        <dbReference type="ARBA" id="ARBA00022490"/>
    </source>
</evidence>
<dbReference type="NCBIfam" id="TIGR01656">
    <property type="entry name" value="Histidinol-ppas"/>
    <property type="match status" value="1"/>
</dbReference>
<evidence type="ECO:0000256" key="11">
    <source>
        <dbReference type="PIRSR" id="PIRSR004682-3"/>
    </source>
</evidence>
<comment type="cofactor">
    <cofactor evidence="1 12">
        <name>Mg(2+)</name>
        <dbReference type="ChEBI" id="CHEBI:18420"/>
    </cofactor>
</comment>
<dbReference type="InterPro" id="IPR006543">
    <property type="entry name" value="Histidinol-phos"/>
</dbReference>
<keyword evidence="5 12" id="KW-0479">Metal-binding</keyword>
<evidence type="ECO:0000256" key="9">
    <source>
        <dbReference type="PIRNR" id="PIRNR004682"/>
    </source>
</evidence>
<feature type="binding site" evidence="12">
    <location>
        <position position="7"/>
    </location>
    <ligand>
        <name>Mg(2+)</name>
        <dbReference type="ChEBI" id="CHEBI:18420"/>
    </ligand>
</feature>
<comment type="subunit">
    <text evidence="3">Monomer.</text>
</comment>
<dbReference type="InterPro" id="IPR004446">
    <property type="entry name" value="Heptose_bisP_phosphatase"/>
</dbReference>
<dbReference type="EC" id="3.1.3.-" evidence="9"/>
<reference evidence="14" key="1">
    <citation type="journal article" date="2014" name="Sci. Data">
        <title>Genomes of diverse isolates of the marine cyanobacterium Prochlorococcus.</title>
        <authorList>
            <person name="Biller S."/>
            <person name="Berube P."/>
            <person name="Thompson J."/>
            <person name="Kelly L."/>
            <person name="Roggensack S."/>
            <person name="Awad L."/>
            <person name="Roache-Johnson K."/>
            <person name="Ding H."/>
            <person name="Giovannoni S.J."/>
            <person name="Moore L.R."/>
            <person name="Chisholm S.W."/>
        </authorList>
    </citation>
    <scope>NUCLEOTIDE SEQUENCE [LARGE SCALE GENOMIC DNA]</scope>
</reference>
<feature type="binding site" evidence="12">
    <location>
        <position position="89"/>
    </location>
    <ligand>
        <name>Zn(2+)</name>
        <dbReference type="ChEBI" id="CHEBI:29105"/>
    </ligand>
</feature>
<feature type="site" description="Contributes to substrate recognition" evidence="11">
    <location>
        <position position="98"/>
    </location>
</feature>
<dbReference type="SUPFAM" id="SSF56784">
    <property type="entry name" value="HAD-like"/>
    <property type="match status" value="1"/>
</dbReference>
<evidence type="ECO:0000256" key="1">
    <source>
        <dbReference type="ARBA" id="ARBA00001946"/>
    </source>
</evidence>
<gene>
    <name evidence="13" type="ORF">EU93_0237</name>
</gene>
<evidence type="ECO:0000256" key="5">
    <source>
        <dbReference type="ARBA" id="ARBA00022723"/>
    </source>
</evidence>
<evidence type="ECO:0000256" key="2">
    <source>
        <dbReference type="ARBA" id="ARBA00004496"/>
    </source>
</evidence>
<dbReference type="PANTHER" id="PTHR42891">
    <property type="entry name" value="D-GLYCERO-BETA-D-MANNO-HEPTOSE-1,7-BISPHOSPHATE 7-PHOSPHATASE"/>
    <property type="match status" value="1"/>
</dbReference>
<feature type="site" description="Stabilizes the phosphoryl group" evidence="11">
    <location>
        <position position="49"/>
    </location>
</feature>
<protein>
    <recommendedName>
        <fullName evidence="8 9">D,D-heptose 1,7-bisphosphate phosphatase</fullName>
        <ecNumber evidence="9">3.1.3.-</ecNumber>
    </recommendedName>
</protein>
<sequence>MPICYLDRDGVINHHLPYVGTLERFFWHSEIIEILKILKGFDYKFILVTNQSGIGRGYYSFEEFDQLNNVIKEKFRLNNLAIEIRFCPHTPSCNCKCRKPKTGMIDNDLRTKEDIFIGDQPSDMMCAFTSGVMHRWLINKENYRFSTRFAKNHKQLLLEINSWYENDIKKQKI</sequence>
<dbReference type="PANTHER" id="PTHR42891:SF1">
    <property type="entry name" value="D-GLYCERO-BETA-D-MANNO-HEPTOSE-1,7-BISPHOSPHATE 7-PHOSPHATASE"/>
    <property type="match status" value="1"/>
</dbReference>
<feature type="site" description="Stabilizes the phosphoryl group" evidence="11">
    <location>
        <position position="99"/>
    </location>
</feature>
<feature type="binding site" evidence="12">
    <location>
        <position position="95"/>
    </location>
    <ligand>
        <name>Zn(2+)</name>
        <dbReference type="ChEBI" id="CHEBI:29105"/>
    </ligand>
</feature>
<dbReference type="EMBL" id="JNAJ01000004">
    <property type="protein sequence ID" value="KGF93062.1"/>
    <property type="molecule type" value="Genomic_DNA"/>
</dbReference>
<feature type="binding site" evidence="12">
    <location>
        <position position="9"/>
    </location>
    <ligand>
        <name>Mg(2+)</name>
        <dbReference type="ChEBI" id="CHEBI:18420"/>
    </ligand>
</feature>
<evidence type="ECO:0000256" key="7">
    <source>
        <dbReference type="ARBA" id="ARBA00023277"/>
    </source>
</evidence>
<dbReference type="InterPro" id="IPR036412">
    <property type="entry name" value="HAD-like_sf"/>
</dbReference>
<dbReference type="InterPro" id="IPR006549">
    <property type="entry name" value="HAD-SF_hydro_IIIA"/>
</dbReference>
<keyword evidence="4 9" id="KW-0963">Cytoplasm</keyword>
<keyword evidence="12" id="KW-0460">Magnesium</keyword>
<evidence type="ECO:0000313" key="14">
    <source>
        <dbReference type="Proteomes" id="UP000030491"/>
    </source>
</evidence>
<feature type="active site" description="Nucleophile" evidence="10">
    <location>
        <position position="7"/>
    </location>
</feature>
<dbReference type="GO" id="GO:0016791">
    <property type="term" value="F:phosphatase activity"/>
    <property type="evidence" value="ECO:0007669"/>
    <property type="project" value="InterPro"/>
</dbReference>
<feature type="binding site" evidence="12">
    <location>
        <position position="97"/>
    </location>
    <ligand>
        <name>Zn(2+)</name>
        <dbReference type="ChEBI" id="CHEBI:29105"/>
    </ligand>
</feature>
<name>A0A0A1ZU29_PROMR</name>
<dbReference type="GO" id="GO:0046872">
    <property type="term" value="F:metal ion binding"/>
    <property type="evidence" value="ECO:0007669"/>
    <property type="project" value="UniProtKB-KW"/>
</dbReference>
<dbReference type="GO" id="GO:0005737">
    <property type="term" value="C:cytoplasm"/>
    <property type="evidence" value="ECO:0007669"/>
    <property type="project" value="UniProtKB-SubCell"/>
</dbReference>
<dbReference type="InterPro" id="IPR013954">
    <property type="entry name" value="PNK3P"/>
</dbReference>
<evidence type="ECO:0000256" key="10">
    <source>
        <dbReference type="PIRSR" id="PIRSR004682-1"/>
    </source>
</evidence>
<dbReference type="OrthoDB" id="9801899at2"/>
<organism evidence="13 14">
    <name type="scientific">Prochlorococcus marinus str. MIT 9116</name>
    <dbReference type="NCBI Taxonomy" id="167544"/>
    <lineage>
        <taxon>Bacteria</taxon>
        <taxon>Bacillati</taxon>
        <taxon>Cyanobacteriota</taxon>
        <taxon>Cyanophyceae</taxon>
        <taxon>Synechococcales</taxon>
        <taxon>Prochlorococcaceae</taxon>
        <taxon>Prochlorococcus</taxon>
    </lineage>
</organism>
<evidence type="ECO:0000313" key="13">
    <source>
        <dbReference type="EMBL" id="KGF93062.1"/>
    </source>
</evidence>
<evidence type="ECO:0000256" key="12">
    <source>
        <dbReference type="PIRSR" id="PIRSR004682-4"/>
    </source>
</evidence>
<proteinExistence type="inferred from homology"/>
<dbReference type="GO" id="GO:0005975">
    <property type="term" value="P:carbohydrate metabolic process"/>
    <property type="evidence" value="ECO:0007669"/>
    <property type="project" value="InterPro"/>
</dbReference>
<feature type="binding site" evidence="12">
    <location>
        <position position="119"/>
    </location>
    <ligand>
        <name>Mg(2+)</name>
        <dbReference type="ChEBI" id="CHEBI:18420"/>
    </ligand>
</feature>
<dbReference type="Proteomes" id="UP000030491">
    <property type="component" value="Unassembled WGS sequence"/>
</dbReference>
<dbReference type="RefSeq" id="WP_052045049.1">
    <property type="nucleotide sequence ID" value="NZ_JNAJ01000004.1"/>
</dbReference>
<dbReference type="InterPro" id="IPR023214">
    <property type="entry name" value="HAD_sf"/>
</dbReference>
<feature type="binding site" evidence="12">
    <location>
        <position position="87"/>
    </location>
    <ligand>
        <name>Zn(2+)</name>
        <dbReference type="ChEBI" id="CHEBI:29105"/>
    </ligand>
</feature>